<sequence>MTDWVSTRRMEALLILHWIIAYLVNENHKLEVGNPVFGKSRALVLFSNQNRGAVLRRRWDGYPLAFSNLVYDVDTDTRIRERSLKTLNEMHWQDIFAMLSSVPLLAIVIPLVVLIPAAWFFFYRTCRNAPFPPGPRGIPLAGNLLDMPSKKEWLTFAKWGEIYGDMLSVSILGHRIVVINSAQMAIDMLDKKALFTRTDQSWGWLNTLVLLPYGTRFRNQRRLAHQQFGSHEVLKQFPLIIEHGARGLLRRLSANPEHLSEHIRIFRRTTGAIFFANLIPILRHIPDWFPGPDFKQIAKEWRSTIFDMVDRTHGYAAGNAPVSFTSKLLEDEPSAEEEIDIKWLAATLYGAISAFFKAMLLFPDVQAKAQGEIDLVIGNDRLPRSDDRERLPYINALVLEVSRWHTVAPLGVPHSVSEDDVQSGFFIPKGTLVVANIWKMLHDPAVYKRPFNFNPDRFIRTNTTEPETDPYKFVFGFGRRIFGDDLIFNVCVMVLAVFNISKYSENGVVLEPDSGHTAGNISHPTPFKCMIQARSEKALNLINERCFV</sequence>
<evidence type="ECO:0000313" key="11">
    <source>
        <dbReference type="EMBL" id="PBK60896.1"/>
    </source>
</evidence>
<dbReference type="GO" id="GO:0016705">
    <property type="term" value="F:oxidoreductase activity, acting on paired donors, with incorporation or reduction of molecular oxygen"/>
    <property type="evidence" value="ECO:0007669"/>
    <property type="project" value="InterPro"/>
</dbReference>
<evidence type="ECO:0000256" key="5">
    <source>
        <dbReference type="ARBA" id="ARBA00022723"/>
    </source>
</evidence>
<keyword evidence="9" id="KW-1133">Transmembrane helix</keyword>
<dbReference type="EMBL" id="KZ293481">
    <property type="protein sequence ID" value="PBK60896.1"/>
    <property type="molecule type" value="Genomic_DNA"/>
</dbReference>
<proteinExistence type="inferred from homology"/>
<comment type="pathway">
    <text evidence="2">Secondary metabolite biosynthesis.</text>
</comment>
<dbReference type="STRING" id="1076256.A0A2H3BCW5"/>
<evidence type="ECO:0000256" key="3">
    <source>
        <dbReference type="ARBA" id="ARBA00010617"/>
    </source>
</evidence>
<feature type="transmembrane region" description="Helical" evidence="9">
    <location>
        <begin position="95"/>
        <end position="122"/>
    </location>
</feature>
<dbReference type="PANTHER" id="PTHR46300:SF7">
    <property type="entry name" value="P450, PUTATIVE (EUROFUNG)-RELATED"/>
    <property type="match status" value="1"/>
</dbReference>
<protein>
    <submittedName>
        <fullName evidence="11">Cytochrome P450</fullName>
    </submittedName>
</protein>
<evidence type="ECO:0000256" key="2">
    <source>
        <dbReference type="ARBA" id="ARBA00005179"/>
    </source>
</evidence>
<feature type="signal peptide" evidence="10">
    <location>
        <begin position="1"/>
        <end position="25"/>
    </location>
</feature>
<evidence type="ECO:0000256" key="7">
    <source>
        <dbReference type="ARBA" id="ARBA00023004"/>
    </source>
</evidence>
<evidence type="ECO:0000313" key="12">
    <source>
        <dbReference type="Proteomes" id="UP000218334"/>
    </source>
</evidence>
<evidence type="ECO:0000256" key="10">
    <source>
        <dbReference type="SAM" id="SignalP"/>
    </source>
</evidence>
<feature type="chain" id="PRO_5013715870" evidence="10">
    <location>
        <begin position="26"/>
        <end position="548"/>
    </location>
</feature>
<keyword evidence="10" id="KW-0732">Signal</keyword>
<evidence type="ECO:0000256" key="4">
    <source>
        <dbReference type="ARBA" id="ARBA00022617"/>
    </source>
</evidence>
<accession>A0A2H3BCW5</accession>
<dbReference type="PANTHER" id="PTHR46300">
    <property type="entry name" value="P450, PUTATIVE (EUROFUNG)-RELATED-RELATED"/>
    <property type="match status" value="1"/>
</dbReference>
<comment type="cofactor">
    <cofactor evidence="1">
        <name>heme</name>
        <dbReference type="ChEBI" id="CHEBI:30413"/>
    </cofactor>
</comment>
<evidence type="ECO:0000256" key="1">
    <source>
        <dbReference type="ARBA" id="ARBA00001971"/>
    </source>
</evidence>
<dbReference type="Pfam" id="PF00067">
    <property type="entry name" value="p450"/>
    <property type="match status" value="2"/>
</dbReference>
<dbReference type="GO" id="GO:0020037">
    <property type="term" value="F:heme binding"/>
    <property type="evidence" value="ECO:0007669"/>
    <property type="project" value="InterPro"/>
</dbReference>
<evidence type="ECO:0000256" key="8">
    <source>
        <dbReference type="ARBA" id="ARBA00023033"/>
    </source>
</evidence>
<gene>
    <name evidence="11" type="ORF">ARMSODRAFT_1009081</name>
</gene>
<evidence type="ECO:0000256" key="9">
    <source>
        <dbReference type="SAM" id="Phobius"/>
    </source>
</evidence>
<comment type="similarity">
    <text evidence="3">Belongs to the cytochrome P450 family.</text>
</comment>
<dbReference type="InterPro" id="IPR001128">
    <property type="entry name" value="Cyt_P450"/>
</dbReference>
<organism evidence="11 12">
    <name type="scientific">Armillaria solidipes</name>
    <dbReference type="NCBI Taxonomy" id="1076256"/>
    <lineage>
        <taxon>Eukaryota</taxon>
        <taxon>Fungi</taxon>
        <taxon>Dikarya</taxon>
        <taxon>Basidiomycota</taxon>
        <taxon>Agaricomycotina</taxon>
        <taxon>Agaricomycetes</taxon>
        <taxon>Agaricomycetidae</taxon>
        <taxon>Agaricales</taxon>
        <taxon>Marasmiineae</taxon>
        <taxon>Physalacriaceae</taxon>
        <taxon>Armillaria</taxon>
    </lineage>
</organism>
<dbReference type="Proteomes" id="UP000218334">
    <property type="component" value="Unassembled WGS sequence"/>
</dbReference>
<keyword evidence="9" id="KW-0472">Membrane</keyword>
<evidence type="ECO:0000256" key="6">
    <source>
        <dbReference type="ARBA" id="ARBA00023002"/>
    </source>
</evidence>
<keyword evidence="8" id="KW-0503">Monooxygenase</keyword>
<keyword evidence="9" id="KW-0812">Transmembrane</keyword>
<name>A0A2H3BCW5_9AGAR</name>
<dbReference type="PRINTS" id="PR00463">
    <property type="entry name" value="EP450I"/>
</dbReference>
<dbReference type="SUPFAM" id="SSF48264">
    <property type="entry name" value="Cytochrome P450"/>
    <property type="match status" value="1"/>
</dbReference>
<keyword evidence="4" id="KW-0349">Heme</keyword>
<keyword evidence="6" id="KW-0560">Oxidoreductase</keyword>
<dbReference type="GO" id="GO:0004497">
    <property type="term" value="F:monooxygenase activity"/>
    <property type="evidence" value="ECO:0007669"/>
    <property type="project" value="UniProtKB-KW"/>
</dbReference>
<reference evidence="12" key="1">
    <citation type="journal article" date="2017" name="Nat. Ecol. Evol.">
        <title>Genome expansion and lineage-specific genetic innovations in the forest pathogenic fungi Armillaria.</title>
        <authorList>
            <person name="Sipos G."/>
            <person name="Prasanna A.N."/>
            <person name="Walter M.C."/>
            <person name="O'Connor E."/>
            <person name="Balint B."/>
            <person name="Krizsan K."/>
            <person name="Kiss B."/>
            <person name="Hess J."/>
            <person name="Varga T."/>
            <person name="Slot J."/>
            <person name="Riley R."/>
            <person name="Boka B."/>
            <person name="Rigling D."/>
            <person name="Barry K."/>
            <person name="Lee J."/>
            <person name="Mihaltcheva S."/>
            <person name="LaButti K."/>
            <person name="Lipzen A."/>
            <person name="Waldron R."/>
            <person name="Moloney N.M."/>
            <person name="Sperisen C."/>
            <person name="Kredics L."/>
            <person name="Vagvoelgyi C."/>
            <person name="Patrignani A."/>
            <person name="Fitzpatrick D."/>
            <person name="Nagy I."/>
            <person name="Doyle S."/>
            <person name="Anderson J.B."/>
            <person name="Grigoriev I.V."/>
            <person name="Gueldener U."/>
            <person name="Muensterkoetter M."/>
            <person name="Nagy L.G."/>
        </authorList>
    </citation>
    <scope>NUCLEOTIDE SEQUENCE [LARGE SCALE GENOMIC DNA]</scope>
    <source>
        <strain evidence="12">28-4</strain>
    </source>
</reference>
<keyword evidence="12" id="KW-1185">Reference proteome</keyword>
<dbReference type="GO" id="GO:0005506">
    <property type="term" value="F:iron ion binding"/>
    <property type="evidence" value="ECO:0007669"/>
    <property type="project" value="InterPro"/>
</dbReference>
<dbReference type="Gene3D" id="1.10.630.10">
    <property type="entry name" value="Cytochrome P450"/>
    <property type="match status" value="1"/>
</dbReference>
<dbReference type="InterPro" id="IPR002401">
    <property type="entry name" value="Cyt_P450_E_grp-I"/>
</dbReference>
<dbReference type="InterPro" id="IPR036396">
    <property type="entry name" value="Cyt_P450_sf"/>
</dbReference>
<keyword evidence="7" id="KW-0408">Iron</keyword>
<dbReference type="InterPro" id="IPR050364">
    <property type="entry name" value="Cytochrome_P450_fung"/>
</dbReference>
<dbReference type="AlphaFoldDB" id="A0A2H3BCW5"/>
<keyword evidence="5" id="KW-0479">Metal-binding</keyword>